<dbReference type="Proteomes" id="UP000234331">
    <property type="component" value="Unassembled WGS sequence"/>
</dbReference>
<name>A0A2I2KTC6_9ACTN</name>
<organism evidence="1 2">
    <name type="scientific">Frankia canadensis</name>
    <dbReference type="NCBI Taxonomy" id="1836972"/>
    <lineage>
        <taxon>Bacteria</taxon>
        <taxon>Bacillati</taxon>
        <taxon>Actinomycetota</taxon>
        <taxon>Actinomycetes</taxon>
        <taxon>Frankiales</taxon>
        <taxon>Frankiaceae</taxon>
        <taxon>Frankia</taxon>
    </lineage>
</organism>
<evidence type="ECO:0000313" key="1">
    <source>
        <dbReference type="EMBL" id="SNQ48928.1"/>
    </source>
</evidence>
<dbReference type="AlphaFoldDB" id="A0A2I2KTC6"/>
<evidence type="ECO:0000313" key="2">
    <source>
        <dbReference type="Proteomes" id="UP000234331"/>
    </source>
</evidence>
<reference evidence="1 2" key="1">
    <citation type="submission" date="2017-06" db="EMBL/GenBank/DDBJ databases">
        <authorList>
            <person name="Kim H.J."/>
            <person name="Triplett B.A."/>
        </authorList>
    </citation>
    <scope>NUCLEOTIDE SEQUENCE [LARGE SCALE GENOMIC DNA]</scope>
    <source>
        <strain evidence="1">FRACA_ARgP5</strain>
    </source>
</reference>
<accession>A0A2I2KTC6</accession>
<dbReference type="EMBL" id="FZMO01000213">
    <property type="protein sequence ID" value="SNQ48928.1"/>
    <property type="molecule type" value="Genomic_DNA"/>
</dbReference>
<protein>
    <submittedName>
        <fullName evidence="1">Uncharacterized protein</fullName>
    </submittedName>
</protein>
<gene>
    <name evidence="1" type="ORF">FRACA_2900004</name>
</gene>
<sequence length="27" mass="2960">MAAARKLLTLVYCALRDGEVRALRPTA</sequence>
<proteinExistence type="predicted"/>
<keyword evidence="2" id="KW-1185">Reference proteome</keyword>